<comment type="caution">
    <text evidence="2">The sequence shown here is derived from an EMBL/GenBank/DDBJ whole genome shotgun (WGS) entry which is preliminary data.</text>
</comment>
<dbReference type="AlphaFoldDB" id="A0AAD7MIV0"/>
<name>A0AAD7MIV0_9AGAR</name>
<accession>A0AAD7MIV0</accession>
<protein>
    <submittedName>
        <fullName evidence="2">Uncharacterized protein</fullName>
    </submittedName>
</protein>
<evidence type="ECO:0000313" key="2">
    <source>
        <dbReference type="EMBL" id="KAJ7719313.1"/>
    </source>
</evidence>
<keyword evidence="3" id="KW-1185">Reference proteome</keyword>
<evidence type="ECO:0000313" key="3">
    <source>
        <dbReference type="Proteomes" id="UP001215598"/>
    </source>
</evidence>
<dbReference type="Proteomes" id="UP001215598">
    <property type="component" value="Unassembled WGS sequence"/>
</dbReference>
<proteinExistence type="predicted"/>
<evidence type="ECO:0000256" key="1">
    <source>
        <dbReference type="SAM" id="MobiDB-lite"/>
    </source>
</evidence>
<feature type="region of interest" description="Disordered" evidence="1">
    <location>
        <begin position="1"/>
        <end position="22"/>
    </location>
</feature>
<organism evidence="2 3">
    <name type="scientific">Mycena metata</name>
    <dbReference type="NCBI Taxonomy" id="1033252"/>
    <lineage>
        <taxon>Eukaryota</taxon>
        <taxon>Fungi</taxon>
        <taxon>Dikarya</taxon>
        <taxon>Basidiomycota</taxon>
        <taxon>Agaricomycotina</taxon>
        <taxon>Agaricomycetes</taxon>
        <taxon>Agaricomycetidae</taxon>
        <taxon>Agaricales</taxon>
        <taxon>Marasmiineae</taxon>
        <taxon>Mycenaceae</taxon>
        <taxon>Mycena</taxon>
    </lineage>
</organism>
<sequence length="188" mass="20123">MGSFSPCLSPPSSPPTFLPAFPRPPARARLSARLPPQILKLKLQTSFSQSLQRAAQDSSGYLDACLVKTQSQFILLVQLNTAQTRSPKPSIKPRHPAAKTFPALLFFSRFLPPSSDSLNNSNSLVSVLEHDGLSRGTPPPLRPCSRRRPLCVSPSSPGFPPPSDKLWRGAVALGACSSKLAAMPSLGV</sequence>
<gene>
    <name evidence="2" type="ORF">B0H16DRAFT_1739505</name>
</gene>
<reference evidence="2" key="1">
    <citation type="submission" date="2023-03" db="EMBL/GenBank/DDBJ databases">
        <title>Massive genome expansion in bonnet fungi (Mycena s.s.) driven by repeated elements and novel gene families across ecological guilds.</title>
        <authorList>
            <consortium name="Lawrence Berkeley National Laboratory"/>
            <person name="Harder C.B."/>
            <person name="Miyauchi S."/>
            <person name="Viragh M."/>
            <person name="Kuo A."/>
            <person name="Thoen E."/>
            <person name="Andreopoulos B."/>
            <person name="Lu D."/>
            <person name="Skrede I."/>
            <person name="Drula E."/>
            <person name="Henrissat B."/>
            <person name="Morin E."/>
            <person name="Kohler A."/>
            <person name="Barry K."/>
            <person name="LaButti K."/>
            <person name="Morin E."/>
            <person name="Salamov A."/>
            <person name="Lipzen A."/>
            <person name="Mereny Z."/>
            <person name="Hegedus B."/>
            <person name="Baldrian P."/>
            <person name="Stursova M."/>
            <person name="Weitz H."/>
            <person name="Taylor A."/>
            <person name="Grigoriev I.V."/>
            <person name="Nagy L.G."/>
            <person name="Martin F."/>
            <person name="Kauserud H."/>
        </authorList>
    </citation>
    <scope>NUCLEOTIDE SEQUENCE</scope>
    <source>
        <strain evidence="2">CBHHK182m</strain>
    </source>
</reference>
<dbReference type="EMBL" id="JARKIB010000254">
    <property type="protein sequence ID" value="KAJ7719313.1"/>
    <property type="molecule type" value="Genomic_DNA"/>
</dbReference>
<feature type="compositionally biased region" description="Pro residues" evidence="1">
    <location>
        <begin position="8"/>
        <end position="22"/>
    </location>
</feature>